<dbReference type="EMBL" id="CAICTM010000399">
    <property type="protein sequence ID" value="CAB9509681.1"/>
    <property type="molecule type" value="Genomic_DNA"/>
</dbReference>
<keyword evidence="3" id="KW-0732">Signal</keyword>
<dbReference type="PANTHER" id="PTHR30085:SF6">
    <property type="entry name" value="ABC TRANSPORTER GLUTAMINE-BINDING PROTEIN GLNH"/>
    <property type="match status" value="1"/>
</dbReference>
<dbReference type="AlphaFoldDB" id="A0A9N8HCX7"/>
<dbReference type="SUPFAM" id="SSF53850">
    <property type="entry name" value="Periplasmic binding protein-like II"/>
    <property type="match status" value="2"/>
</dbReference>
<organism evidence="7 8">
    <name type="scientific">Seminavis robusta</name>
    <dbReference type="NCBI Taxonomy" id="568900"/>
    <lineage>
        <taxon>Eukaryota</taxon>
        <taxon>Sar</taxon>
        <taxon>Stramenopiles</taxon>
        <taxon>Ochrophyta</taxon>
        <taxon>Bacillariophyta</taxon>
        <taxon>Bacillariophyceae</taxon>
        <taxon>Bacillariophycidae</taxon>
        <taxon>Naviculales</taxon>
        <taxon>Naviculaceae</taxon>
        <taxon>Seminavis</taxon>
    </lineage>
</organism>
<dbReference type="InterPro" id="IPR001638">
    <property type="entry name" value="Solute-binding_3/MltF_N"/>
</dbReference>
<comment type="similarity">
    <text evidence="1">Belongs to the bacterial solute-binding protein 3 family.</text>
</comment>
<dbReference type="GO" id="GO:0006865">
    <property type="term" value="P:amino acid transport"/>
    <property type="evidence" value="ECO:0007669"/>
    <property type="project" value="TreeGrafter"/>
</dbReference>
<keyword evidence="2" id="KW-0813">Transport</keyword>
<sequence length="960" mass="105404">MSLTAGDTSYAMERGHAADKVDDTQAESESSHGSHQEEVQRQSVTVVSSMDKASEDEDGIAQGQPGESSQLEIEEKVEDGKEDSNDSKESAMATAAAASTQVEEESFQEDLQSLERRTSTILYLTDFSTSDTSDGEESEEEVEQQHIDKLQKYDDLPKKRPPVEESIKDYEARVVGTKLTDVVKGMADADLKLKQKMDAHDNNTKMDHRGCEEERISCKSSDLRDLSLEFRKQQDHDHGHNNERTVGMGVPISDAIRRRTSGMSLPGAVPMPGLSDHSGGGESIRNELGISEISVDMTGEVPPLSRPHAYDTVPPPEEALLSALLVEDNSSELEARVRQQIMLEAVEACEVTNLDSSMHSASTVSRLSIQSITTSSNKYSVLLIVSVVLVVVMLVALAVGVAVGLHLSNKNHETENPIATDTNGTVAATAAPLENLVGPGSTMAQIRQRGLLRCGVYDSEMLINVEHCRAVALALLDDPEKFEIVITQSWQEVANGTVDFLAMATHTMGRDIWEPSTEIALQFTVPFLYTGMAYGGEPTMVECAENKDTIQGDCRQLRICVGAWSTHVQIVEELLPATYIVPVEQTDDFINFFIQGECNVMARDAVFLSEEPLRDEGYTGPYAVGRMVFSREPLGMVSRRGEDTQFSDLLNAVIQVFYNAESRNFTQAEAVELLDSPTVAEPTQNSALFALMVRLVAEFGHYGELYERTMEDIVPRDGLNLLHRANDGGLLYYFPFGDLDALGPDPLQGSTLATILERGHLICGVVPRRGFAESQNVVQGVRSWQGFSIEFCKALNAAIHLGETDTVEIVDVTDDRFAMLESGKVDVIAGVRVTMQKDVEETSTMAGFTFSTPIFHDRLGDSYALVTSQEDGQWSAFVHWVVMATIYAETEGVSNSTPFDMPTVSLFGQQFKQMFLDCIAAVGSYGEIYERTLEDLIPRSGGNLLNDDFSNPQVYAVPFN</sequence>
<evidence type="ECO:0000256" key="2">
    <source>
        <dbReference type="ARBA" id="ARBA00022448"/>
    </source>
</evidence>
<keyword evidence="5" id="KW-0812">Transmembrane</keyword>
<reference evidence="7" key="1">
    <citation type="submission" date="2020-06" db="EMBL/GenBank/DDBJ databases">
        <authorList>
            <consortium name="Plant Systems Biology data submission"/>
        </authorList>
    </citation>
    <scope>NUCLEOTIDE SEQUENCE</scope>
    <source>
        <strain evidence="7">D6</strain>
    </source>
</reference>
<keyword evidence="5" id="KW-1133">Transmembrane helix</keyword>
<feature type="domain" description="Solute-binding protein family 3/N-terminal" evidence="6">
    <location>
        <begin position="451"/>
        <end position="668"/>
    </location>
</feature>
<protein>
    <submittedName>
        <fullName evidence="7">Extracellular solute-binding protein</fullName>
    </submittedName>
</protein>
<evidence type="ECO:0000313" key="7">
    <source>
        <dbReference type="EMBL" id="CAB9509681.1"/>
    </source>
</evidence>
<feature type="compositionally biased region" description="Low complexity" evidence="4">
    <location>
        <begin position="90"/>
        <end position="101"/>
    </location>
</feature>
<evidence type="ECO:0000256" key="4">
    <source>
        <dbReference type="SAM" id="MobiDB-lite"/>
    </source>
</evidence>
<comment type="caution">
    <text evidence="7">The sequence shown here is derived from an EMBL/GenBank/DDBJ whole genome shotgun (WGS) entry which is preliminary data.</text>
</comment>
<keyword evidence="5" id="KW-0472">Membrane</keyword>
<evidence type="ECO:0000256" key="5">
    <source>
        <dbReference type="SAM" id="Phobius"/>
    </source>
</evidence>
<feature type="compositionally biased region" description="Basic and acidic residues" evidence="4">
    <location>
        <begin position="13"/>
        <end position="40"/>
    </location>
</feature>
<dbReference type="InterPro" id="IPR051455">
    <property type="entry name" value="Bact_solute-bind_prot3"/>
</dbReference>
<gene>
    <name evidence="7" type="ORF">SEMRO_400_G135110.1</name>
</gene>
<proteinExistence type="inferred from homology"/>
<keyword evidence="8" id="KW-1185">Reference proteome</keyword>
<feature type="compositionally biased region" description="Basic and acidic residues" evidence="4">
    <location>
        <begin position="78"/>
        <end position="89"/>
    </location>
</feature>
<dbReference type="Gene3D" id="3.40.190.10">
    <property type="entry name" value="Periplasmic binding protein-like II"/>
    <property type="match status" value="3"/>
</dbReference>
<dbReference type="SMART" id="SM00062">
    <property type="entry name" value="PBPb"/>
    <property type="match status" value="1"/>
</dbReference>
<dbReference type="PANTHER" id="PTHR30085">
    <property type="entry name" value="AMINO ACID ABC TRANSPORTER PERMEASE"/>
    <property type="match status" value="1"/>
</dbReference>
<name>A0A9N8HCX7_9STRA</name>
<evidence type="ECO:0000313" key="8">
    <source>
        <dbReference type="Proteomes" id="UP001153069"/>
    </source>
</evidence>
<accession>A0A9N8HCX7</accession>
<feature type="region of interest" description="Disordered" evidence="4">
    <location>
        <begin position="1"/>
        <end position="112"/>
    </location>
</feature>
<evidence type="ECO:0000256" key="3">
    <source>
        <dbReference type="ARBA" id="ARBA00022729"/>
    </source>
</evidence>
<evidence type="ECO:0000259" key="6">
    <source>
        <dbReference type="SMART" id="SM00062"/>
    </source>
</evidence>
<dbReference type="Proteomes" id="UP001153069">
    <property type="component" value="Unassembled WGS sequence"/>
</dbReference>
<feature type="transmembrane region" description="Helical" evidence="5">
    <location>
        <begin position="379"/>
        <end position="405"/>
    </location>
</feature>
<dbReference type="OrthoDB" id="10056896at2759"/>
<evidence type="ECO:0000256" key="1">
    <source>
        <dbReference type="ARBA" id="ARBA00010333"/>
    </source>
</evidence>